<dbReference type="EMBL" id="UINC01003757">
    <property type="protein sequence ID" value="SVA09004.1"/>
    <property type="molecule type" value="Genomic_DNA"/>
</dbReference>
<evidence type="ECO:0000313" key="1">
    <source>
        <dbReference type="EMBL" id="SVA09004.1"/>
    </source>
</evidence>
<reference evidence="1" key="1">
    <citation type="submission" date="2018-05" db="EMBL/GenBank/DDBJ databases">
        <authorList>
            <person name="Lanie J.A."/>
            <person name="Ng W.-L."/>
            <person name="Kazmierczak K.M."/>
            <person name="Andrzejewski T.M."/>
            <person name="Davidsen T.M."/>
            <person name="Wayne K.J."/>
            <person name="Tettelin H."/>
            <person name="Glass J.I."/>
            <person name="Rusch D."/>
            <person name="Podicherti R."/>
            <person name="Tsui H.-C.T."/>
            <person name="Winkler M.E."/>
        </authorList>
    </citation>
    <scope>NUCLEOTIDE SEQUENCE</scope>
</reference>
<protein>
    <recommendedName>
        <fullName evidence="2">DUF721 domain-containing protein</fullName>
    </recommendedName>
</protein>
<evidence type="ECO:0008006" key="2">
    <source>
        <dbReference type="Google" id="ProtNLM"/>
    </source>
</evidence>
<sequence>MTMLVERWPEVVGERLAERIQAVAVRRRELLVTVDDPAWASQIAWLEAQLLERVEGIVGPGRIVAVRVRVEAVGGG</sequence>
<gene>
    <name evidence="1" type="ORF">METZ01_LOCUS61858</name>
</gene>
<accession>A0A381SZZ6</accession>
<dbReference type="Pfam" id="PF05258">
    <property type="entry name" value="DciA"/>
    <property type="match status" value="1"/>
</dbReference>
<dbReference type="AlphaFoldDB" id="A0A381SZZ6"/>
<proteinExistence type="predicted"/>
<dbReference type="InterPro" id="IPR007922">
    <property type="entry name" value="DciA-like"/>
</dbReference>
<name>A0A381SZZ6_9ZZZZ</name>
<organism evidence="1">
    <name type="scientific">marine metagenome</name>
    <dbReference type="NCBI Taxonomy" id="408172"/>
    <lineage>
        <taxon>unclassified sequences</taxon>
        <taxon>metagenomes</taxon>
        <taxon>ecological metagenomes</taxon>
    </lineage>
</organism>